<dbReference type="InterPro" id="IPR036388">
    <property type="entry name" value="WH-like_DNA-bd_sf"/>
</dbReference>
<reference evidence="4" key="1">
    <citation type="submission" date="2016-10" db="EMBL/GenBank/DDBJ databases">
        <authorList>
            <person name="Varghese N."/>
            <person name="Submissions S."/>
        </authorList>
    </citation>
    <scope>NUCLEOTIDE SEQUENCE [LARGE SCALE GENOMIC DNA]</scope>
    <source>
        <strain evidence="4">CGMCC 1.7739</strain>
    </source>
</reference>
<keyword evidence="4" id="KW-1185">Reference proteome</keyword>
<accession>A0A1I2REC1</accession>
<evidence type="ECO:0000259" key="2">
    <source>
        <dbReference type="Pfam" id="PF25213"/>
    </source>
</evidence>
<evidence type="ECO:0000313" key="3">
    <source>
        <dbReference type="EMBL" id="SFG39035.1"/>
    </source>
</evidence>
<organism evidence="3 4">
    <name type="scientific">Halopelagius inordinatus</name>
    <dbReference type="NCBI Taxonomy" id="553467"/>
    <lineage>
        <taxon>Archaea</taxon>
        <taxon>Methanobacteriati</taxon>
        <taxon>Methanobacteriota</taxon>
        <taxon>Stenosarchaea group</taxon>
        <taxon>Halobacteria</taxon>
        <taxon>Halobacteriales</taxon>
        <taxon>Haloferacaceae</taxon>
    </lineage>
</organism>
<dbReference type="Pfam" id="PF08350">
    <property type="entry name" value="FilR1_middle"/>
    <property type="match status" value="1"/>
</dbReference>
<dbReference type="InterPro" id="IPR013561">
    <property type="entry name" value="FilR1_middle_dom"/>
</dbReference>
<feature type="domain" description="Methanogenesis regulatory protein FilR1 middle" evidence="1">
    <location>
        <begin position="116"/>
        <end position="243"/>
    </location>
</feature>
<gene>
    <name evidence="3" type="ORF">SAMN04488063_1892</name>
</gene>
<dbReference type="Gene3D" id="1.10.10.10">
    <property type="entry name" value="Winged helix-like DNA-binding domain superfamily/Winged helix DNA-binding domain"/>
    <property type="match status" value="1"/>
</dbReference>
<dbReference type="InterPro" id="IPR011991">
    <property type="entry name" value="ArsR-like_HTH"/>
</dbReference>
<dbReference type="SUPFAM" id="SSF46785">
    <property type="entry name" value="Winged helix' DNA-binding domain"/>
    <property type="match status" value="1"/>
</dbReference>
<proteinExistence type="predicted"/>
<evidence type="ECO:0000313" key="4">
    <source>
        <dbReference type="Proteomes" id="UP000198876"/>
    </source>
</evidence>
<sequence length="257" mass="28551">MADALTVVRRRRRILEYLSDRTASKRDIVAATDSSRSTVNRAISELSSLGLVERVEGGFRTTTPGRLSLGVVVEATETMRTIEEWSDVLSNVPVDASVSHRFLVGADVAAGDSAAPYSGIDDLFDRLRRADRIRGFSVTDNDPRWTRTLHERAASGAMRADIALTRPMAEYIIEEYAEQFDEYLAADGYEIRVCETLPFGLILLDVDGRTVAHLLVHDDRGSLVAQVENARPDAVEWAESRFIDRFEDGTPLSAFVE</sequence>
<dbReference type="InterPro" id="IPR057527">
    <property type="entry name" value="HVO_A0261-like_N"/>
</dbReference>
<dbReference type="Proteomes" id="UP000198876">
    <property type="component" value="Unassembled WGS sequence"/>
</dbReference>
<dbReference type="InterPro" id="IPR036390">
    <property type="entry name" value="WH_DNA-bd_sf"/>
</dbReference>
<dbReference type="CDD" id="cd00090">
    <property type="entry name" value="HTH_ARSR"/>
    <property type="match status" value="1"/>
</dbReference>
<dbReference type="AlphaFoldDB" id="A0A1I2REC1"/>
<name>A0A1I2REC1_9EURY</name>
<dbReference type="OrthoDB" id="11410at2157"/>
<protein>
    <submittedName>
        <fullName evidence="3">Predicted transcriptional regulator, contains HTH domain</fullName>
    </submittedName>
</protein>
<dbReference type="STRING" id="553467.SAMN04488063_1892"/>
<dbReference type="RefSeq" id="WP_092891537.1">
    <property type="nucleotide sequence ID" value="NZ_FOOQ01000002.1"/>
</dbReference>
<dbReference type="EMBL" id="FOOQ01000002">
    <property type="protein sequence ID" value="SFG39035.1"/>
    <property type="molecule type" value="Genomic_DNA"/>
</dbReference>
<feature type="domain" description="HVO-A0261-like N-terminal" evidence="2">
    <location>
        <begin position="3"/>
        <end position="82"/>
    </location>
</feature>
<dbReference type="Pfam" id="PF25213">
    <property type="entry name" value="HVO_A0261_N"/>
    <property type="match status" value="1"/>
</dbReference>
<evidence type="ECO:0000259" key="1">
    <source>
        <dbReference type="Pfam" id="PF08350"/>
    </source>
</evidence>